<comment type="catalytic activity">
    <reaction evidence="1">
        <text>Thiol-dependent hydrolysis of ester, thioester, amide, peptide and isopeptide bonds formed by the C-terminal Gly of ubiquitin (a 76-residue protein attached to proteins as an intracellular targeting signal).</text>
        <dbReference type="EC" id="3.4.19.12"/>
    </reaction>
</comment>
<evidence type="ECO:0000256" key="4">
    <source>
        <dbReference type="ARBA" id="ARBA00022670"/>
    </source>
</evidence>
<dbReference type="InterPro" id="IPR001394">
    <property type="entry name" value="Peptidase_C19_UCH"/>
</dbReference>
<evidence type="ECO:0000256" key="5">
    <source>
        <dbReference type="ARBA" id="ARBA00022801"/>
    </source>
</evidence>
<comment type="caution">
    <text evidence="7">The sequence shown here is derived from an EMBL/GenBank/DDBJ whole genome shotgun (WGS) entry which is preliminary data.</text>
</comment>
<evidence type="ECO:0000256" key="1">
    <source>
        <dbReference type="ARBA" id="ARBA00000707"/>
    </source>
</evidence>
<dbReference type="PROSITE" id="PS50235">
    <property type="entry name" value="USP_3"/>
    <property type="match status" value="1"/>
</dbReference>
<dbReference type="EMBL" id="BDRX01000013">
    <property type="protein sequence ID" value="GBF89856.1"/>
    <property type="molecule type" value="Genomic_DNA"/>
</dbReference>
<evidence type="ECO:0000256" key="3">
    <source>
        <dbReference type="ARBA" id="ARBA00012759"/>
    </source>
</evidence>
<dbReference type="Gene3D" id="3.90.70.10">
    <property type="entry name" value="Cysteine proteinases"/>
    <property type="match status" value="1"/>
</dbReference>
<dbReference type="OrthoDB" id="27652at2759"/>
<dbReference type="EC" id="3.4.19.12" evidence="3"/>
<evidence type="ECO:0000256" key="2">
    <source>
        <dbReference type="ARBA" id="ARBA00009085"/>
    </source>
</evidence>
<dbReference type="GO" id="GO:0005829">
    <property type="term" value="C:cytosol"/>
    <property type="evidence" value="ECO:0007669"/>
    <property type="project" value="TreeGrafter"/>
</dbReference>
<name>A0A2V0NQE0_9CHLO</name>
<dbReference type="GO" id="GO:0016579">
    <property type="term" value="P:protein deubiquitination"/>
    <property type="evidence" value="ECO:0007669"/>
    <property type="project" value="InterPro"/>
</dbReference>
<accession>A0A2V0NQE0</accession>
<dbReference type="GO" id="GO:0006508">
    <property type="term" value="P:proteolysis"/>
    <property type="evidence" value="ECO:0007669"/>
    <property type="project" value="UniProtKB-KW"/>
</dbReference>
<gene>
    <name evidence="7" type="ORF">Rsub_02560</name>
</gene>
<dbReference type="SUPFAM" id="SSF54001">
    <property type="entry name" value="Cysteine proteinases"/>
    <property type="match status" value="1"/>
</dbReference>
<dbReference type="InterPro" id="IPR050164">
    <property type="entry name" value="Peptidase_C19"/>
</dbReference>
<dbReference type="InParanoid" id="A0A2V0NQE0"/>
<organism evidence="7 8">
    <name type="scientific">Raphidocelis subcapitata</name>
    <dbReference type="NCBI Taxonomy" id="307507"/>
    <lineage>
        <taxon>Eukaryota</taxon>
        <taxon>Viridiplantae</taxon>
        <taxon>Chlorophyta</taxon>
        <taxon>core chlorophytes</taxon>
        <taxon>Chlorophyceae</taxon>
        <taxon>CS clade</taxon>
        <taxon>Sphaeropleales</taxon>
        <taxon>Selenastraceae</taxon>
        <taxon>Raphidocelis</taxon>
    </lineage>
</organism>
<comment type="similarity">
    <text evidence="2">Belongs to the peptidase C19 family.</text>
</comment>
<dbReference type="Pfam" id="PF00443">
    <property type="entry name" value="UCH"/>
    <property type="match status" value="1"/>
</dbReference>
<keyword evidence="8" id="KW-1185">Reference proteome</keyword>
<keyword evidence="5" id="KW-0378">Hydrolase</keyword>
<dbReference type="PANTHER" id="PTHR24006:SF733">
    <property type="entry name" value="RE52890P"/>
    <property type="match status" value="1"/>
</dbReference>
<dbReference type="PANTHER" id="PTHR24006">
    <property type="entry name" value="UBIQUITIN CARBOXYL-TERMINAL HYDROLASE"/>
    <property type="match status" value="1"/>
</dbReference>
<dbReference type="GO" id="GO:0005634">
    <property type="term" value="C:nucleus"/>
    <property type="evidence" value="ECO:0007669"/>
    <property type="project" value="TreeGrafter"/>
</dbReference>
<reference evidence="7 8" key="1">
    <citation type="journal article" date="2018" name="Sci. Rep.">
        <title>Raphidocelis subcapitata (=Pseudokirchneriella subcapitata) provides an insight into genome evolution and environmental adaptations in the Sphaeropleales.</title>
        <authorList>
            <person name="Suzuki S."/>
            <person name="Yamaguchi H."/>
            <person name="Nakajima N."/>
            <person name="Kawachi M."/>
        </authorList>
    </citation>
    <scope>NUCLEOTIDE SEQUENCE [LARGE SCALE GENOMIC DNA]</scope>
    <source>
        <strain evidence="7 8">NIES-35</strain>
    </source>
</reference>
<dbReference type="InterPro" id="IPR028889">
    <property type="entry name" value="USP"/>
</dbReference>
<sequence length="134" mass="15091">MSGDELELLEGQAKARGEASPGRTWVTDIFQGRLVNETRCLQCETVTSREEVFMDLGLEIENNTSLGACLRQFSSTEMLSCDNKFFCDACGCLQEAQKRMKVRSLPPCLIFHLKRFKYLKHLNRWGGSGGIGCF</sequence>
<evidence type="ECO:0000259" key="6">
    <source>
        <dbReference type="PROSITE" id="PS50235"/>
    </source>
</evidence>
<protein>
    <recommendedName>
        <fullName evidence="3">ubiquitinyl hydrolase 1</fullName>
        <ecNumber evidence="3">3.4.19.12</ecNumber>
    </recommendedName>
</protein>
<keyword evidence="4 7" id="KW-0645">Protease</keyword>
<proteinExistence type="inferred from homology"/>
<dbReference type="AlphaFoldDB" id="A0A2V0NQE0"/>
<feature type="domain" description="USP" evidence="6">
    <location>
        <begin position="1"/>
        <end position="134"/>
    </location>
</feature>
<dbReference type="Proteomes" id="UP000247498">
    <property type="component" value="Unassembled WGS sequence"/>
</dbReference>
<dbReference type="InterPro" id="IPR038765">
    <property type="entry name" value="Papain-like_cys_pep_sf"/>
</dbReference>
<evidence type="ECO:0000313" key="8">
    <source>
        <dbReference type="Proteomes" id="UP000247498"/>
    </source>
</evidence>
<dbReference type="GO" id="GO:0004843">
    <property type="term" value="F:cysteine-type deubiquitinase activity"/>
    <property type="evidence" value="ECO:0007669"/>
    <property type="project" value="UniProtKB-EC"/>
</dbReference>
<dbReference type="STRING" id="307507.A0A2V0NQE0"/>
<evidence type="ECO:0000313" key="7">
    <source>
        <dbReference type="EMBL" id="GBF89856.1"/>
    </source>
</evidence>